<dbReference type="EMBL" id="LAZR01006222">
    <property type="protein sequence ID" value="KKM93785.1"/>
    <property type="molecule type" value="Genomic_DNA"/>
</dbReference>
<proteinExistence type="predicted"/>
<gene>
    <name evidence="1" type="ORF">LCGC14_1204930</name>
</gene>
<comment type="caution">
    <text evidence="1">The sequence shown here is derived from an EMBL/GenBank/DDBJ whole genome shotgun (WGS) entry which is preliminary data.</text>
</comment>
<protein>
    <submittedName>
        <fullName evidence="1">Uncharacterized protein</fullName>
    </submittedName>
</protein>
<name>A0A0F9NY80_9ZZZZ</name>
<reference evidence="1" key="1">
    <citation type="journal article" date="2015" name="Nature">
        <title>Complex archaea that bridge the gap between prokaryotes and eukaryotes.</title>
        <authorList>
            <person name="Spang A."/>
            <person name="Saw J.H."/>
            <person name="Jorgensen S.L."/>
            <person name="Zaremba-Niedzwiedzka K."/>
            <person name="Martijn J."/>
            <person name="Lind A.E."/>
            <person name="van Eijk R."/>
            <person name="Schleper C."/>
            <person name="Guy L."/>
            <person name="Ettema T.J."/>
        </authorList>
    </citation>
    <scope>NUCLEOTIDE SEQUENCE</scope>
</reference>
<sequence length="29" mass="3425">MKTRDPWGYFITEAYEEAEKAPAYLAHHV</sequence>
<evidence type="ECO:0000313" key="1">
    <source>
        <dbReference type="EMBL" id="KKM93785.1"/>
    </source>
</evidence>
<organism evidence="1">
    <name type="scientific">marine sediment metagenome</name>
    <dbReference type="NCBI Taxonomy" id="412755"/>
    <lineage>
        <taxon>unclassified sequences</taxon>
        <taxon>metagenomes</taxon>
        <taxon>ecological metagenomes</taxon>
    </lineage>
</organism>
<dbReference type="AlphaFoldDB" id="A0A0F9NY80"/>
<accession>A0A0F9NY80</accession>